<protein>
    <recommendedName>
        <fullName evidence="4">Nuclear pore protein</fullName>
    </recommendedName>
</protein>
<evidence type="ECO:0000256" key="1">
    <source>
        <dbReference type="ARBA" id="ARBA00004259"/>
    </source>
</evidence>
<evidence type="ECO:0000313" key="6">
    <source>
        <dbReference type="Proteomes" id="UP000187209"/>
    </source>
</evidence>
<dbReference type="Proteomes" id="UP000187209">
    <property type="component" value="Unassembled WGS sequence"/>
</dbReference>
<organism evidence="5 6">
    <name type="scientific">Stentor coeruleus</name>
    <dbReference type="NCBI Taxonomy" id="5963"/>
    <lineage>
        <taxon>Eukaryota</taxon>
        <taxon>Sar</taxon>
        <taxon>Alveolata</taxon>
        <taxon>Ciliophora</taxon>
        <taxon>Postciliodesmatophora</taxon>
        <taxon>Heterotrichea</taxon>
        <taxon>Heterotrichida</taxon>
        <taxon>Stentoridae</taxon>
        <taxon>Stentor</taxon>
    </lineage>
</organism>
<dbReference type="AlphaFoldDB" id="A0A1R2BAE4"/>
<comment type="similarity">
    <text evidence="2 4">Belongs to the nucleoporin interacting component (NIC) family.</text>
</comment>
<dbReference type="PANTHER" id="PTHR11225">
    <property type="entry name" value="NUCLEAR PORE COMPLEX PROTEIN NUP93 NUCLEOPORIN NUP93 DEAD EYE PROTEIN"/>
    <property type="match status" value="1"/>
</dbReference>
<keyword evidence="4" id="KW-0509">mRNA transport</keyword>
<dbReference type="OrthoDB" id="203824at2759"/>
<evidence type="ECO:0000256" key="2">
    <source>
        <dbReference type="ARBA" id="ARBA00010186"/>
    </source>
</evidence>
<comment type="caution">
    <text evidence="5">The sequence shown here is derived from an EMBL/GenBank/DDBJ whole genome shotgun (WGS) entry which is preliminary data.</text>
</comment>
<keyword evidence="4" id="KW-0653">Protein transport</keyword>
<dbReference type="PANTHER" id="PTHR11225:SF4">
    <property type="entry name" value="NUCLEAR PORE COMPLEX PROTEIN NUP93"/>
    <property type="match status" value="1"/>
</dbReference>
<evidence type="ECO:0000256" key="3">
    <source>
        <dbReference type="ARBA" id="ARBA00023242"/>
    </source>
</evidence>
<dbReference type="EMBL" id="MPUH01000800">
    <property type="protein sequence ID" value="OMJ73726.1"/>
    <property type="molecule type" value="Genomic_DNA"/>
</dbReference>
<evidence type="ECO:0000256" key="4">
    <source>
        <dbReference type="RuleBase" id="RU364035"/>
    </source>
</evidence>
<name>A0A1R2BAE4_9CILI</name>
<keyword evidence="4" id="KW-0472">Membrane</keyword>
<dbReference type="Pfam" id="PF04097">
    <property type="entry name" value="Nic96"/>
    <property type="match status" value="1"/>
</dbReference>
<comment type="subcellular location">
    <subcellularLocation>
        <location evidence="1">Nucleus envelope</location>
    </subcellularLocation>
    <subcellularLocation>
        <location evidence="4">Nucleus</location>
        <location evidence="4">Nuclear pore complex</location>
    </subcellularLocation>
</comment>
<sequence length="801" mass="92541">MDKLHALTDLSESLLEQVPQSLFKVKRKLPHIHALLAKYMVQKAHLKPLAEQKTKDLLIGTNYNPSSIEALLSRVSVDLYKYETNDEDLASKGPSESVQKFLNLILQNSCDSLSQTVLYSAKARNKEKLDNDWKTLRTRIMESRGIEYFTVPSPKRQKSSQETVSPYVSAYTTVVLKFFDAKLDNRYYNFINDFIYLEQARREVDRESLEIVWRIIETQTEAARGSEEIMAVSILNRTCGFFEQLFIEKVIETTREDTLRKRVVAYAMSMAKRIANYRPEYDDNGLPIWTVLYTYMRGGLRNEFMEYITSCFLSKDLGRFFDEYFTTGVLSNSSLEEILSILHSSENLDIFKRALLIIISRHNQEIDEVQDNSLEDYLWVKLKLVCIYDDATADALEHNFNEGCNIKGQLRGGYSLLHLADFQKYLIEFGPTHFNNSCALYATALVSALCYGEAIMYLKNLPDYSIQALHLSLVLKEAGLLPMFIGNDRMFDDIEGITHVNFNKMLSDYIKNFSARLPNEALVYISFMTSSQYIVNEASSLVMASDNFYIVTNKDAYIFSNSFKKAVGDTNYCLAIESIANYAVSQKSREASRLYDLIGQSRNVFLAWIIEMKQEIHVLSEKWKNEYSKIWNLKEERGECPKINYPAAVYPGIYDRYQQQGIFASNRQLELGILILNCFMTFYTALNARQFRYAILTLSEAKIFPIRPLIEHSTIISIMKDVPDEVKEEIPRVIFNLLEVHWIIFSRGGNSGNLDLKNDMNNLIAFFEDLYEQFKHLPSVIGKFTQYNMPVKNIRNMLMVS</sequence>
<evidence type="ECO:0000313" key="5">
    <source>
        <dbReference type="EMBL" id="OMJ73726.1"/>
    </source>
</evidence>
<dbReference type="GO" id="GO:0005643">
    <property type="term" value="C:nuclear pore"/>
    <property type="evidence" value="ECO:0007669"/>
    <property type="project" value="UniProtKB-SubCell"/>
</dbReference>
<gene>
    <name evidence="5" type="ORF">SteCoe_27517</name>
</gene>
<dbReference type="GO" id="GO:0017056">
    <property type="term" value="F:structural constituent of nuclear pore"/>
    <property type="evidence" value="ECO:0007669"/>
    <property type="project" value="InterPro"/>
</dbReference>
<accession>A0A1R2BAE4</accession>
<dbReference type="GO" id="GO:0016973">
    <property type="term" value="P:poly(A)+ mRNA export from nucleus"/>
    <property type="evidence" value="ECO:0007669"/>
    <property type="project" value="TreeGrafter"/>
</dbReference>
<proteinExistence type="inferred from homology"/>
<keyword evidence="6" id="KW-1185">Reference proteome</keyword>
<keyword evidence="4" id="KW-0811">Translocation</keyword>
<dbReference type="InterPro" id="IPR007231">
    <property type="entry name" value="Nucleoporin_int_Nup93/Nic96"/>
</dbReference>
<keyword evidence="4" id="KW-0813">Transport</keyword>
<keyword evidence="4" id="KW-0906">Nuclear pore complex</keyword>
<dbReference type="GO" id="GO:0006606">
    <property type="term" value="P:protein import into nucleus"/>
    <property type="evidence" value="ECO:0007669"/>
    <property type="project" value="TreeGrafter"/>
</dbReference>
<keyword evidence="3 4" id="KW-0539">Nucleus</keyword>
<reference evidence="5 6" key="1">
    <citation type="submission" date="2016-11" db="EMBL/GenBank/DDBJ databases">
        <title>The macronuclear genome of Stentor coeruleus: a giant cell with tiny introns.</title>
        <authorList>
            <person name="Slabodnick M."/>
            <person name="Ruby J.G."/>
            <person name="Reiff S.B."/>
            <person name="Swart E.C."/>
            <person name="Gosai S."/>
            <person name="Prabakaran S."/>
            <person name="Witkowska E."/>
            <person name="Larue G.E."/>
            <person name="Fisher S."/>
            <person name="Freeman R.M."/>
            <person name="Gunawardena J."/>
            <person name="Chu W."/>
            <person name="Stover N.A."/>
            <person name="Gregory B.D."/>
            <person name="Nowacki M."/>
            <person name="Derisi J."/>
            <person name="Roy S.W."/>
            <person name="Marshall W.F."/>
            <person name="Sood P."/>
        </authorList>
    </citation>
    <scope>NUCLEOTIDE SEQUENCE [LARGE SCALE GENOMIC DNA]</scope>
    <source>
        <strain evidence="5">WM001</strain>
    </source>
</reference>